<gene>
    <name evidence="1" type="ORF">EUGRSUZ_I02061</name>
</gene>
<dbReference type="AlphaFoldDB" id="A0A059ARB8"/>
<evidence type="ECO:0000313" key="1">
    <source>
        <dbReference type="EMBL" id="KCW56324.1"/>
    </source>
</evidence>
<reference evidence="1" key="1">
    <citation type="submission" date="2013-07" db="EMBL/GenBank/DDBJ databases">
        <title>The genome of Eucalyptus grandis.</title>
        <authorList>
            <person name="Schmutz J."/>
            <person name="Hayes R."/>
            <person name="Myburg A."/>
            <person name="Tuskan G."/>
            <person name="Grattapaglia D."/>
            <person name="Rokhsar D.S."/>
        </authorList>
    </citation>
    <scope>NUCLEOTIDE SEQUENCE</scope>
    <source>
        <tissue evidence="1">Leaf extractions</tissue>
    </source>
</reference>
<protein>
    <submittedName>
        <fullName evidence="1">Uncharacterized protein</fullName>
    </submittedName>
</protein>
<dbReference type="Gramene" id="KCW56324">
    <property type="protein sequence ID" value="KCW56324"/>
    <property type="gene ID" value="EUGRSUZ_I02061"/>
</dbReference>
<name>A0A059ARB8_EUCGR</name>
<organism evidence="1">
    <name type="scientific">Eucalyptus grandis</name>
    <name type="common">Flooded gum</name>
    <dbReference type="NCBI Taxonomy" id="71139"/>
    <lineage>
        <taxon>Eukaryota</taxon>
        <taxon>Viridiplantae</taxon>
        <taxon>Streptophyta</taxon>
        <taxon>Embryophyta</taxon>
        <taxon>Tracheophyta</taxon>
        <taxon>Spermatophyta</taxon>
        <taxon>Magnoliopsida</taxon>
        <taxon>eudicotyledons</taxon>
        <taxon>Gunneridae</taxon>
        <taxon>Pentapetalae</taxon>
        <taxon>rosids</taxon>
        <taxon>malvids</taxon>
        <taxon>Myrtales</taxon>
        <taxon>Myrtaceae</taxon>
        <taxon>Myrtoideae</taxon>
        <taxon>Eucalypteae</taxon>
        <taxon>Eucalyptus</taxon>
    </lineage>
</organism>
<dbReference type="InParanoid" id="A0A059ARB8"/>
<sequence>MKSHEDRHRPLKTKSIKKTKIQAILTCLCLPEMRDRDNAKIMYVNGLRLCQSLSVFYNPVIYNNLCR</sequence>
<dbReference type="EMBL" id="KK198761">
    <property type="protein sequence ID" value="KCW56324.1"/>
    <property type="molecule type" value="Genomic_DNA"/>
</dbReference>
<accession>A0A059ARB8</accession>
<proteinExistence type="predicted"/>